<protein>
    <recommendedName>
        <fullName evidence="3">Sporulation protein Cse60</fullName>
    </recommendedName>
</protein>
<reference evidence="1 2" key="1">
    <citation type="submission" date="2022-05" db="EMBL/GenBank/DDBJ databases">
        <title>Sporolactobacillus sp nov CPB3-1, isolated from tree bark (Mangifera indica L.).</title>
        <authorList>
            <person name="Phuengjayaem S."/>
            <person name="Tanasupawat S."/>
        </authorList>
    </citation>
    <scope>NUCLEOTIDE SEQUENCE [LARGE SCALE GENOMIC DNA]</scope>
    <source>
        <strain evidence="1 2">CPB3-1</strain>
    </source>
</reference>
<evidence type="ECO:0000313" key="1">
    <source>
        <dbReference type="EMBL" id="MCL1632853.1"/>
    </source>
</evidence>
<keyword evidence="2" id="KW-1185">Reference proteome</keyword>
<proteinExistence type="predicted"/>
<name>A0ABT0MDB1_9BACL</name>
<accession>A0ABT0MDB1</accession>
<organism evidence="1 2">
    <name type="scientific">Sporolactobacillus mangiferae</name>
    <dbReference type="NCBI Taxonomy" id="2940498"/>
    <lineage>
        <taxon>Bacteria</taxon>
        <taxon>Bacillati</taxon>
        <taxon>Bacillota</taxon>
        <taxon>Bacilli</taxon>
        <taxon>Bacillales</taxon>
        <taxon>Sporolactobacillaceae</taxon>
        <taxon>Sporolactobacillus</taxon>
    </lineage>
</organism>
<comment type="caution">
    <text evidence="1">The sequence shown here is derived from an EMBL/GenBank/DDBJ whole genome shotgun (WGS) entry which is preliminary data.</text>
</comment>
<dbReference type="EMBL" id="JAMAST010000024">
    <property type="protein sequence ID" value="MCL1632853.1"/>
    <property type="molecule type" value="Genomic_DNA"/>
</dbReference>
<evidence type="ECO:0000313" key="2">
    <source>
        <dbReference type="Proteomes" id="UP001203004"/>
    </source>
</evidence>
<evidence type="ECO:0008006" key="3">
    <source>
        <dbReference type="Google" id="ProtNLM"/>
    </source>
</evidence>
<dbReference type="RefSeq" id="WP_249103546.1">
    <property type="nucleotide sequence ID" value="NZ_JAMAST010000024.1"/>
</dbReference>
<gene>
    <name evidence="1" type="ORF">M3N64_13075</name>
</gene>
<sequence>MKIKVFTDHDAAHLENSVNEFLIAHESTKEIKFITSLRAMDDLVPGNDVHLFYSVLVVYKE</sequence>
<dbReference type="Proteomes" id="UP001203004">
    <property type="component" value="Unassembled WGS sequence"/>
</dbReference>